<sequence>MCCGCKLTKIVWGGVLTVLSAGAMMDTVIQDSSQGSPPFHPFSP</sequence>
<dbReference type="AlphaFoldDB" id="A0A2K3KDY7"/>
<proteinExistence type="predicted"/>
<name>A0A2K3KDY7_TRIPR</name>
<reference evidence="1 2" key="2">
    <citation type="journal article" date="2017" name="Front. Plant Sci.">
        <title>Gene Classification and Mining of Molecular Markers Useful in Red Clover (Trifolium pratense) Breeding.</title>
        <authorList>
            <person name="Istvanek J."/>
            <person name="Dluhosova J."/>
            <person name="Dluhos P."/>
            <person name="Patkova L."/>
            <person name="Nedelnik J."/>
            <person name="Repkova J."/>
        </authorList>
    </citation>
    <scope>NUCLEOTIDE SEQUENCE [LARGE SCALE GENOMIC DNA]</scope>
    <source>
        <strain evidence="2">cv. Tatra</strain>
        <tissue evidence="1">Young leaves</tissue>
    </source>
</reference>
<dbReference type="EMBL" id="ASHM01166868">
    <property type="protein sequence ID" value="PNX64500.1"/>
    <property type="molecule type" value="Genomic_DNA"/>
</dbReference>
<feature type="non-terminal residue" evidence="1">
    <location>
        <position position="44"/>
    </location>
</feature>
<organism evidence="1 2">
    <name type="scientific">Trifolium pratense</name>
    <name type="common">Red clover</name>
    <dbReference type="NCBI Taxonomy" id="57577"/>
    <lineage>
        <taxon>Eukaryota</taxon>
        <taxon>Viridiplantae</taxon>
        <taxon>Streptophyta</taxon>
        <taxon>Embryophyta</taxon>
        <taxon>Tracheophyta</taxon>
        <taxon>Spermatophyta</taxon>
        <taxon>Magnoliopsida</taxon>
        <taxon>eudicotyledons</taxon>
        <taxon>Gunneridae</taxon>
        <taxon>Pentapetalae</taxon>
        <taxon>rosids</taxon>
        <taxon>fabids</taxon>
        <taxon>Fabales</taxon>
        <taxon>Fabaceae</taxon>
        <taxon>Papilionoideae</taxon>
        <taxon>50 kb inversion clade</taxon>
        <taxon>NPAAA clade</taxon>
        <taxon>Hologalegina</taxon>
        <taxon>IRL clade</taxon>
        <taxon>Trifolieae</taxon>
        <taxon>Trifolium</taxon>
    </lineage>
</organism>
<comment type="caution">
    <text evidence="1">The sequence shown here is derived from an EMBL/GenBank/DDBJ whole genome shotgun (WGS) entry which is preliminary data.</text>
</comment>
<protein>
    <submittedName>
        <fullName evidence="1">Uncharacterized protein</fullName>
    </submittedName>
</protein>
<accession>A0A2K3KDY7</accession>
<evidence type="ECO:0000313" key="1">
    <source>
        <dbReference type="EMBL" id="PNX64500.1"/>
    </source>
</evidence>
<reference evidence="1 2" key="1">
    <citation type="journal article" date="2014" name="Am. J. Bot.">
        <title>Genome assembly and annotation for red clover (Trifolium pratense; Fabaceae).</title>
        <authorList>
            <person name="Istvanek J."/>
            <person name="Jaros M."/>
            <person name="Krenek A."/>
            <person name="Repkova J."/>
        </authorList>
    </citation>
    <scope>NUCLEOTIDE SEQUENCE [LARGE SCALE GENOMIC DNA]</scope>
    <source>
        <strain evidence="2">cv. Tatra</strain>
        <tissue evidence="1">Young leaves</tissue>
    </source>
</reference>
<dbReference type="Proteomes" id="UP000236291">
    <property type="component" value="Unassembled WGS sequence"/>
</dbReference>
<gene>
    <name evidence="1" type="ORF">L195_g062145</name>
</gene>
<evidence type="ECO:0000313" key="2">
    <source>
        <dbReference type="Proteomes" id="UP000236291"/>
    </source>
</evidence>